<dbReference type="PANTHER" id="PTHR42849">
    <property type="entry name" value="N-ACETYLNEURAMINATE LYASE"/>
    <property type="match status" value="1"/>
</dbReference>
<evidence type="ECO:0000256" key="2">
    <source>
        <dbReference type="ARBA" id="ARBA00023270"/>
    </source>
</evidence>
<evidence type="ECO:0000256" key="1">
    <source>
        <dbReference type="ARBA" id="ARBA00023239"/>
    </source>
</evidence>
<feature type="non-terminal residue" evidence="3">
    <location>
        <position position="1"/>
    </location>
</feature>
<dbReference type="Gene3D" id="3.20.20.70">
    <property type="entry name" value="Aldolase class I"/>
    <property type="match status" value="1"/>
</dbReference>
<dbReference type="PROSITE" id="PS00666">
    <property type="entry name" value="DHDPS_2"/>
    <property type="match status" value="1"/>
</dbReference>
<dbReference type="PRINTS" id="PR00146">
    <property type="entry name" value="DHPICSNTHASE"/>
</dbReference>
<dbReference type="GO" id="GO:0008747">
    <property type="term" value="F:N-acetylneuraminate lyase activity"/>
    <property type="evidence" value="ECO:0007669"/>
    <property type="project" value="TreeGrafter"/>
</dbReference>
<evidence type="ECO:0000313" key="4">
    <source>
        <dbReference type="Proteomes" id="UP000285961"/>
    </source>
</evidence>
<dbReference type="InterPro" id="IPR013785">
    <property type="entry name" value="Aldolase_TIM"/>
</dbReference>
<dbReference type="GO" id="GO:0019262">
    <property type="term" value="P:N-acetylneuraminate catabolic process"/>
    <property type="evidence" value="ECO:0007669"/>
    <property type="project" value="TreeGrafter"/>
</dbReference>
<dbReference type="AlphaFoldDB" id="A0A419ERS7"/>
<sequence>PQQGVGYSYTAYSQFPWPDLHRLDTRPYGLQTKPPRKDGKESDEKIVSLCLCAFVVKMPFSLPSVCSEKRSSGIISGEAEYSALGRRTRARIHEETALVVDSGIYVANLTAFKDGKLDVDAMRDHAEFLIKSGVAGLCPAGTTGEFLYLSAQEKKLIFLTLIAQCRGRSKILCCPWDANVDAMADLCRSVSDKGADGIFLPPPIYYEFTDTEIVDFYEFIRRNSGVPVYCYNIPKYSNNEIRIDALQAMVDRKLVGGIKDSSANEERLRTIISRFGDTLDILAGGDHFVLKAKTLGANGFISALGNIYPELFVALWNSPTEELQRKICTLRDGIKGYGGIPALKYLLSKRGYPCGCRFPFKELDDAQKRALDTLADSL</sequence>
<dbReference type="PANTHER" id="PTHR42849:SF1">
    <property type="entry name" value="N-ACETYLNEURAMINATE LYASE"/>
    <property type="match status" value="1"/>
</dbReference>
<keyword evidence="2" id="KW-0704">Schiff base</keyword>
<dbReference type="InterPro" id="IPR002220">
    <property type="entry name" value="DapA-like"/>
</dbReference>
<keyword evidence="1" id="KW-0456">Lyase</keyword>
<evidence type="ECO:0000313" key="3">
    <source>
        <dbReference type="EMBL" id="RJP66099.1"/>
    </source>
</evidence>
<accession>A0A419ERS7</accession>
<reference evidence="3 4" key="1">
    <citation type="journal article" date="2017" name="ISME J.">
        <title>Energy and carbon metabolisms in a deep terrestrial subsurface fluid microbial community.</title>
        <authorList>
            <person name="Momper L."/>
            <person name="Jungbluth S.P."/>
            <person name="Lee M.D."/>
            <person name="Amend J.P."/>
        </authorList>
    </citation>
    <scope>NUCLEOTIDE SEQUENCE [LARGE SCALE GENOMIC DNA]</scope>
    <source>
        <strain evidence="3">SURF_17</strain>
    </source>
</reference>
<proteinExistence type="predicted"/>
<dbReference type="InterPro" id="IPR020625">
    <property type="entry name" value="Schiff_base-form_aldolases_AS"/>
</dbReference>
<dbReference type="EMBL" id="QZKI01000119">
    <property type="protein sequence ID" value="RJP66099.1"/>
    <property type="molecule type" value="Genomic_DNA"/>
</dbReference>
<organism evidence="3 4">
    <name type="scientific">Candidatus Abyssobacteria bacterium SURF_17</name>
    <dbReference type="NCBI Taxonomy" id="2093361"/>
    <lineage>
        <taxon>Bacteria</taxon>
        <taxon>Pseudomonadati</taxon>
        <taxon>Candidatus Hydrogenedentota</taxon>
        <taxon>Candidatus Abyssobacteria</taxon>
    </lineage>
</organism>
<dbReference type="Pfam" id="PF00701">
    <property type="entry name" value="DHDPS"/>
    <property type="match status" value="1"/>
</dbReference>
<dbReference type="SMART" id="SM01130">
    <property type="entry name" value="DHDPS"/>
    <property type="match status" value="1"/>
</dbReference>
<gene>
    <name evidence="3" type="ORF">C4532_16475</name>
</gene>
<dbReference type="GO" id="GO:0005829">
    <property type="term" value="C:cytosol"/>
    <property type="evidence" value="ECO:0007669"/>
    <property type="project" value="TreeGrafter"/>
</dbReference>
<protein>
    <submittedName>
        <fullName evidence="3">Dihydrodipicolinate synthase family protein</fullName>
    </submittedName>
</protein>
<comment type="caution">
    <text evidence="3">The sequence shown here is derived from an EMBL/GenBank/DDBJ whole genome shotgun (WGS) entry which is preliminary data.</text>
</comment>
<dbReference type="SUPFAM" id="SSF51569">
    <property type="entry name" value="Aldolase"/>
    <property type="match status" value="1"/>
</dbReference>
<name>A0A419ERS7_9BACT</name>
<dbReference type="Proteomes" id="UP000285961">
    <property type="component" value="Unassembled WGS sequence"/>
</dbReference>
<dbReference type="CDD" id="cd00408">
    <property type="entry name" value="DHDPS-like"/>
    <property type="match status" value="1"/>
</dbReference>